<gene>
    <name evidence="2" type="ORF">AK812_SmicGene4629</name>
</gene>
<comment type="caution">
    <text evidence="2">The sequence shown here is derived from an EMBL/GenBank/DDBJ whole genome shotgun (WGS) entry which is preliminary data.</text>
</comment>
<dbReference type="Proteomes" id="UP000186817">
    <property type="component" value="Unassembled WGS sequence"/>
</dbReference>
<protein>
    <submittedName>
        <fullName evidence="2">Uncharacterized protein</fullName>
    </submittedName>
</protein>
<keyword evidence="3" id="KW-1185">Reference proteome</keyword>
<name>A0A1Q9EVW9_SYMMI</name>
<keyword evidence="1" id="KW-0812">Transmembrane</keyword>
<organism evidence="2 3">
    <name type="scientific">Symbiodinium microadriaticum</name>
    <name type="common">Dinoflagellate</name>
    <name type="synonym">Zooxanthella microadriatica</name>
    <dbReference type="NCBI Taxonomy" id="2951"/>
    <lineage>
        <taxon>Eukaryota</taxon>
        <taxon>Sar</taxon>
        <taxon>Alveolata</taxon>
        <taxon>Dinophyceae</taxon>
        <taxon>Suessiales</taxon>
        <taxon>Symbiodiniaceae</taxon>
        <taxon>Symbiodinium</taxon>
    </lineage>
</organism>
<reference evidence="2 3" key="1">
    <citation type="submission" date="2016-02" db="EMBL/GenBank/DDBJ databases">
        <title>Genome analysis of coral dinoflagellate symbionts highlights evolutionary adaptations to a symbiotic lifestyle.</title>
        <authorList>
            <person name="Aranda M."/>
            <person name="Li Y."/>
            <person name="Liew Y.J."/>
            <person name="Baumgarten S."/>
            <person name="Simakov O."/>
            <person name="Wilson M."/>
            <person name="Piel J."/>
            <person name="Ashoor H."/>
            <person name="Bougouffa S."/>
            <person name="Bajic V.B."/>
            <person name="Ryu T."/>
            <person name="Ravasi T."/>
            <person name="Bayer T."/>
            <person name="Micklem G."/>
            <person name="Kim H."/>
            <person name="Bhak J."/>
            <person name="Lajeunesse T.C."/>
            <person name="Voolstra C.R."/>
        </authorList>
    </citation>
    <scope>NUCLEOTIDE SEQUENCE [LARGE SCALE GENOMIC DNA]</scope>
    <source>
        <strain evidence="2 3">CCMP2467</strain>
    </source>
</reference>
<feature type="transmembrane region" description="Helical" evidence="1">
    <location>
        <begin position="201"/>
        <end position="220"/>
    </location>
</feature>
<keyword evidence="1" id="KW-0472">Membrane</keyword>
<sequence>MAKEEVQVWRPAELAAARITGAETGQRAVPGRGATGHEWCNAATEWLGGLPEAGAAVVGGMDVSRACVYLAEVASEIQMITDAAEVDAKYELWRAKMAEKDQVIKKLAAKLKELTESPGPKVDAGGADGIPSRLTERPDAGEGCIMSTEDLINGRGSPPEEAPWYLCHNSPPPWASLPPEHPPLPQTRNSAHWRPQQPVRLFLVILLVIIIIIIIIIIMLDIGTTMVTVITVVVIDVVVVDAWASSLRSPTVVAPSGAGFMLAISRASSSRKTQRPREAAERVQILWVPAPGDRAAQVRAGDAQVDQLSSVVKELQEVQRSRVNWKDSLPSGSRRGLVALARL</sequence>
<evidence type="ECO:0000256" key="1">
    <source>
        <dbReference type="SAM" id="Phobius"/>
    </source>
</evidence>
<dbReference type="EMBL" id="LSRX01000058">
    <property type="protein sequence ID" value="OLQ11523.1"/>
    <property type="molecule type" value="Genomic_DNA"/>
</dbReference>
<keyword evidence="1" id="KW-1133">Transmembrane helix</keyword>
<evidence type="ECO:0000313" key="2">
    <source>
        <dbReference type="EMBL" id="OLQ11523.1"/>
    </source>
</evidence>
<proteinExistence type="predicted"/>
<evidence type="ECO:0000313" key="3">
    <source>
        <dbReference type="Proteomes" id="UP000186817"/>
    </source>
</evidence>
<dbReference type="AlphaFoldDB" id="A0A1Q9EVW9"/>
<feature type="transmembrane region" description="Helical" evidence="1">
    <location>
        <begin position="226"/>
        <end position="244"/>
    </location>
</feature>
<accession>A0A1Q9EVW9</accession>